<keyword evidence="1" id="KW-0732">Signal</keyword>
<dbReference type="Proteomes" id="UP000676336">
    <property type="component" value="Unassembled WGS sequence"/>
</dbReference>
<comment type="caution">
    <text evidence="2">The sequence shown here is derived from an EMBL/GenBank/DDBJ whole genome shotgun (WGS) entry which is preliminary data.</text>
</comment>
<protein>
    <submittedName>
        <fullName evidence="2">Uncharacterized protein</fullName>
    </submittedName>
</protein>
<proteinExistence type="predicted"/>
<feature type="signal peptide" evidence="1">
    <location>
        <begin position="1"/>
        <end position="21"/>
    </location>
</feature>
<name>A0A8S3IS06_9BILA</name>
<dbReference type="AlphaFoldDB" id="A0A8S3IS06"/>
<accession>A0A8S3IS06</accession>
<feature type="non-terminal residue" evidence="2">
    <location>
        <position position="164"/>
    </location>
</feature>
<evidence type="ECO:0000256" key="1">
    <source>
        <dbReference type="SAM" id="SignalP"/>
    </source>
</evidence>
<feature type="chain" id="PRO_5035818441" evidence="1">
    <location>
        <begin position="22"/>
        <end position="164"/>
    </location>
</feature>
<reference evidence="2" key="1">
    <citation type="submission" date="2021-02" db="EMBL/GenBank/DDBJ databases">
        <authorList>
            <person name="Nowell W R."/>
        </authorList>
    </citation>
    <scope>NUCLEOTIDE SEQUENCE</scope>
</reference>
<evidence type="ECO:0000313" key="3">
    <source>
        <dbReference type="Proteomes" id="UP000676336"/>
    </source>
</evidence>
<dbReference type="EMBL" id="CAJOBI010333477">
    <property type="protein sequence ID" value="CAF5202222.1"/>
    <property type="molecule type" value="Genomic_DNA"/>
</dbReference>
<gene>
    <name evidence="2" type="ORF">SMN809_LOCUS75856</name>
</gene>
<organism evidence="2 3">
    <name type="scientific">Rotaria magnacalcarata</name>
    <dbReference type="NCBI Taxonomy" id="392030"/>
    <lineage>
        <taxon>Eukaryota</taxon>
        <taxon>Metazoa</taxon>
        <taxon>Spiralia</taxon>
        <taxon>Gnathifera</taxon>
        <taxon>Rotifera</taxon>
        <taxon>Eurotatoria</taxon>
        <taxon>Bdelloidea</taxon>
        <taxon>Philodinida</taxon>
        <taxon>Philodinidae</taxon>
        <taxon>Rotaria</taxon>
    </lineage>
</organism>
<sequence length="164" mass="18394">PGNNWQPLLILFAHSINWLLTHRLADFNNEWNTKLRILPSLSKLLPLLDQPNVSIPQADMLVAKHLLIANNISSTDLCNNIIDDLFKASAKELPQLFRAVGVLLHQAQTTNETKCKLIENAMTVLNELDHRMPVYWPCLAAFSQAISSSVTDINVSTLLTRVCN</sequence>
<evidence type="ECO:0000313" key="2">
    <source>
        <dbReference type="EMBL" id="CAF5202222.1"/>
    </source>
</evidence>